<evidence type="ECO:0000313" key="4">
    <source>
        <dbReference type="EMBL" id="ADD38698.1"/>
    </source>
</evidence>
<reference evidence="4" key="1">
    <citation type="submission" date="2010-03" db="EMBL/GenBank/DDBJ databases">
        <title>Atlantic Lepeophtheirus salmonis ESTs and full-length cDNAs.</title>
        <authorList>
            <person name="Yasuike M."/>
            <person name="von Schalburg K."/>
            <person name="Cooper G."/>
            <person name="Leong J."/>
            <person name="Nilsen F."/>
            <person name="Jones S.R.M."/>
            <person name="Koop B.F."/>
        </authorList>
    </citation>
    <scope>NUCLEOTIDE SEQUENCE</scope>
    <source>
        <strain evidence="4">Atlantic form</strain>
        <tissue evidence="4">Mixed tissue</tissue>
    </source>
</reference>
<dbReference type="SUPFAM" id="SSF53474">
    <property type="entry name" value="alpha/beta-Hydrolases"/>
    <property type="match status" value="1"/>
</dbReference>
<dbReference type="OrthoDB" id="408373at2759"/>
<evidence type="ECO:0000256" key="2">
    <source>
        <dbReference type="SAM" id="Phobius"/>
    </source>
</evidence>
<dbReference type="EMBL" id="BT121768">
    <property type="protein sequence ID" value="ADD38698.1"/>
    <property type="molecule type" value="mRNA"/>
</dbReference>
<feature type="transmembrane region" description="Helical" evidence="2">
    <location>
        <begin position="21"/>
        <end position="43"/>
    </location>
</feature>
<name>D3PJG2_LEPSM</name>
<evidence type="ECO:0000256" key="1">
    <source>
        <dbReference type="ARBA" id="ARBA00022801"/>
    </source>
</evidence>
<dbReference type="GO" id="GO:0004301">
    <property type="term" value="F:epoxide hydrolase activity"/>
    <property type="evidence" value="ECO:0007669"/>
    <property type="project" value="TreeGrafter"/>
</dbReference>
<dbReference type="InterPro" id="IPR000073">
    <property type="entry name" value="AB_hydrolase_1"/>
</dbReference>
<dbReference type="PRINTS" id="PR00412">
    <property type="entry name" value="EPOXHYDRLASE"/>
</dbReference>
<dbReference type="PANTHER" id="PTHR42977">
    <property type="entry name" value="HYDROLASE-RELATED"/>
    <property type="match status" value="1"/>
</dbReference>
<evidence type="ECO:0000259" key="3">
    <source>
        <dbReference type="Pfam" id="PF00561"/>
    </source>
</evidence>
<gene>
    <name evidence="4" type="primary">DHMA</name>
</gene>
<dbReference type="PANTHER" id="PTHR42977:SF3">
    <property type="entry name" value="AB HYDROLASE-1 DOMAIN-CONTAINING PROTEIN"/>
    <property type="match status" value="1"/>
</dbReference>
<sequence length="403" mass="45729">MFFLPSRKTFVPPGNSKSPSIMNWLTTFGILYLVFILEIVNIFKSLITSVLRFFFAGRIPTIIRTPETQFKDLAKLGFDFEPHYLELETGGPTTPRMHYLDEGPVKGHIILCLHGEPSWSFLFRKMIPGLVQGGYRVIVPDLIGFGKSDKYTSVSQYTFDLHMGSIKYLLRELNLLTGKENITLVSQDWGTILGLKVVKQLEEHFSSLVIMNTSLPTGDITFDDFGDSSKRPSSLVSIVNFSPLLLWRSVMKIVGSDLPVYGFFRMMEGFSSEVARGYSAPFPHPIYAAGLSAFPKLIPVCKDDLVGTYNMETRNFLKTWTKPALVMFGDRDVTCAAYEKLFKNLLKEMTVQRIAGASHYMQETHGPILSENIVSFLKKMNEIAIVFNKTRHFILDNVFIMYE</sequence>
<dbReference type="InterPro" id="IPR051340">
    <property type="entry name" value="Haloalkane_dehalogenase"/>
</dbReference>
<proteinExistence type="evidence at transcript level"/>
<protein>
    <submittedName>
        <fullName evidence="4">Haloalkane dehalogenase</fullName>
    </submittedName>
</protein>
<dbReference type="AlphaFoldDB" id="D3PJG2"/>
<dbReference type="Gene3D" id="3.40.50.1820">
    <property type="entry name" value="alpha/beta hydrolase"/>
    <property type="match status" value="1"/>
</dbReference>
<keyword evidence="2" id="KW-1133">Transmembrane helix</keyword>
<keyword evidence="2" id="KW-0812">Transmembrane</keyword>
<organism evidence="4">
    <name type="scientific">Lepeophtheirus salmonis</name>
    <name type="common">Salmon louse</name>
    <name type="synonym">Caligus salmonis</name>
    <dbReference type="NCBI Taxonomy" id="72036"/>
    <lineage>
        <taxon>Eukaryota</taxon>
        <taxon>Metazoa</taxon>
        <taxon>Ecdysozoa</taxon>
        <taxon>Arthropoda</taxon>
        <taxon>Crustacea</taxon>
        <taxon>Multicrustacea</taxon>
        <taxon>Hexanauplia</taxon>
        <taxon>Copepoda</taxon>
        <taxon>Siphonostomatoida</taxon>
        <taxon>Caligidae</taxon>
        <taxon>Lepeophtheirus</taxon>
    </lineage>
</organism>
<dbReference type="InterPro" id="IPR029058">
    <property type="entry name" value="AB_hydrolase_fold"/>
</dbReference>
<feature type="domain" description="AB hydrolase-1" evidence="3">
    <location>
        <begin position="110"/>
        <end position="215"/>
    </location>
</feature>
<dbReference type="Pfam" id="PF00561">
    <property type="entry name" value="Abhydrolase_1"/>
    <property type="match status" value="1"/>
</dbReference>
<accession>D3PJG2</accession>
<dbReference type="InterPro" id="IPR000639">
    <property type="entry name" value="Epox_hydrolase-like"/>
</dbReference>
<dbReference type="NCBIfam" id="NF002043">
    <property type="entry name" value="PRK00870.1"/>
    <property type="match status" value="1"/>
</dbReference>
<keyword evidence="2" id="KW-0472">Membrane</keyword>
<keyword evidence="1" id="KW-0378">Hydrolase</keyword>